<feature type="compositionally biased region" description="Basic and acidic residues" evidence="1">
    <location>
        <begin position="408"/>
        <end position="422"/>
    </location>
</feature>
<dbReference type="OrthoDB" id="3799259at2759"/>
<dbReference type="Proteomes" id="UP000799423">
    <property type="component" value="Unassembled WGS sequence"/>
</dbReference>
<feature type="region of interest" description="Disordered" evidence="1">
    <location>
        <begin position="583"/>
        <end position="628"/>
    </location>
</feature>
<evidence type="ECO:0000313" key="2">
    <source>
        <dbReference type="EMBL" id="KAF2855749.1"/>
    </source>
</evidence>
<sequence>MASPPASTLSGLRDFFARSEKDTIPADLMRALALLQLDGLDALEERFLATDAFLKPWSVFRDSVLLLWPDAMPNITPIKNTASETGIACKDVLWFYTQFDEGTKRYDARADRYSLEYTPDSSLYGVINKNGWSIEAYEKHMYAWLFQAFRVGKGRNALGFSFFELQSAAVAWEKAFVPIINAVRASYDVKGRHFYGRLALFVESKCPSRLAFPENNVGITKTELISPTPFRVVSVPKKMAGSDDAAFIRRLNGPGVLTKKHYDETEKELRDVYPMYGGLVERPRFKQKMEEWLAEQRRRADARKVLEQHREVRNFQPQIVQHIGERSQTNTALSNGQDQRESPHNGGPSPIKRTFDSIRRSISNTVSKGTTKELPKSPLHGVTRQLYFPDEDPPNHSHAVQKTLSSLGRERSTSLDSSDRVDVIPWPGPETRHQASERSVYASIRGSNPFTGDVPAEKKVHNPPAPVEHPERQANGQPGSILRLLRDEEHHAGQSPTVSRTEPSVRAQKSLADVRLPSYEGTGYGDEISPTKLHAGLIRNDRTPTPGDAPKPLTRLPVPIKPAAYNGPLRVAHREPIIRSPPEKVPWPGFEGDKVSKPAVPAKSPERAVNKNRRVSESRPEQGALEDSRNVTRIVSKANIRAAIGSVSREGSIEDLALPVRMPYADGPARTLSPGGSKLHTYNTHLFPRKERKDTSLGAWAVEHGKRYEAGGQYEMKVLKSDPEGPQGGRT</sequence>
<gene>
    <name evidence="2" type="ORF">T440DRAFT_535908</name>
</gene>
<feature type="region of interest" description="Disordered" evidence="1">
    <location>
        <begin position="328"/>
        <end position="477"/>
    </location>
</feature>
<feature type="region of interest" description="Disordered" evidence="1">
    <location>
        <begin position="490"/>
        <end position="560"/>
    </location>
</feature>
<protein>
    <submittedName>
        <fullName evidence="2">Uncharacterized protein</fullName>
    </submittedName>
</protein>
<dbReference type="EMBL" id="MU006290">
    <property type="protein sequence ID" value="KAF2855749.1"/>
    <property type="molecule type" value="Genomic_DNA"/>
</dbReference>
<evidence type="ECO:0000256" key="1">
    <source>
        <dbReference type="SAM" id="MobiDB-lite"/>
    </source>
</evidence>
<feature type="compositionally biased region" description="Polar residues" evidence="1">
    <location>
        <begin position="360"/>
        <end position="369"/>
    </location>
</feature>
<reference evidence="2" key="1">
    <citation type="submission" date="2020-01" db="EMBL/GenBank/DDBJ databases">
        <authorList>
            <consortium name="DOE Joint Genome Institute"/>
            <person name="Haridas S."/>
            <person name="Albert R."/>
            <person name="Binder M."/>
            <person name="Bloem J."/>
            <person name="Labutti K."/>
            <person name="Salamov A."/>
            <person name="Andreopoulos B."/>
            <person name="Baker S.E."/>
            <person name="Barry K."/>
            <person name="Bills G."/>
            <person name="Bluhm B.H."/>
            <person name="Cannon C."/>
            <person name="Castanera R."/>
            <person name="Culley D.E."/>
            <person name="Daum C."/>
            <person name="Ezra D."/>
            <person name="Gonzalez J.B."/>
            <person name="Henrissat B."/>
            <person name="Kuo A."/>
            <person name="Liang C."/>
            <person name="Lipzen A."/>
            <person name="Lutzoni F."/>
            <person name="Magnuson J."/>
            <person name="Mondo S."/>
            <person name="Nolan M."/>
            <person name="Ohm R."/>
            <person name="Pangilinan J."/>
            <person name="Park H.-J."/>
            <person name="Ramirez L."/>
            <person name="Alfaro M."/>
            <person name="Sun H."/>
            <person name="Tritt A."/>
            <person name="Yoshinaga Y."/>
            <person name="Zwiers L.-H."/>
            <person name="Turgeon B.G."/>
            <person name="Goodwin S.B."/>
            <person name="Spatafora J.W."/>
            <person name="Crous P.W."/>
            <person name="Grigoriev I.V."/>
        </authorList>
    </citation>
    <scope>NUCLEOTIDE SEQUENCE</scope>
    <source>
        <strain evidence="2">IPT5</strain>
    </source>
</reference>
<dbReference type="AlphaFoldDB" id="A0A6A7BMT6"/>
<feature type="compositionally biased region" description="Polar residues" evidence="1">
    <location>
        <begin position="328"/>
        <end position="337"/>
    </location>
</feature>
<name>A0A6A7BMT6_9PLEO</name>
<accession>A0A6A7BMT6</accession>
<evidence type="ECO:0000313" key="3">
    <source>
        <dbReference type="Proteomes" id="UP000799423"/>
    </source>
</evidence>
<keyword evidence="3" id="KW-1185">Reference proteome</keyword>
<organism evidence="2 3">
    <name type="scientific">Plenodomus tracheiphilus IPT5</name>
    <dbReference type="NCBI Taxonomy" id="1408161"/>
    <lineage>
        <taxon>Eukaryota</taxon>
        <taxon>Fungi</taxon>
        <taxon>Dikarya</taxon>
        <taxon>Ascomycota</taxon>
        <taxon>Pezizomycotina</taxon>
        <taxon>Dothideomycetes</taxon>
        <taxon>Pleosporomycetidae</taxon>
        <taxon>Pleosporales</taxon>
        <taxon>Pleosporineae</taxon>
        <taxon>Leptosphaeriaceae</taxon>
        <taxon>Plenodomus</taxon>
    </lineage>
</organism>
<feature type="compositionally biased region" description="Basic and acidic residues" evidence="1">
    <location>
        <begin position="604"/>
        <end position="628"/>
    </location>
</feature>
<proteinExistence type="predicted"/>